<dbReference type="GeneID" id="17291750"/>
<keyword evidence="3 8" id="KW-0812">Transmembrane</keyword>
<dbReference type="Proteomes" id="UP000011087">
    <property type="component" value="Unassembled WGS sequence"/>
</dbReference>
<evidence type="ECO:0000256" key="1">
    <source>
        <dbReference type="ARBA" id="ARBA00004389"/>
    </source>
</evidence>
<dbReference type="GO" id="GO:0030968">
    <property type="term" value="P:endoplasmic reticulum unfolded protein response"/>
    <property type="evidence" value="ECO:0007669"/>
    <property type="project" value="TreeGrafter"/>
</dbReference>
<gene>
    <name evidence="9" type="ORF">GUITHDRAFT_155606</name>
</gene>
<comment type="subcellular location">
    <subcellularLocation>
        <location evidence="1">Endoplasmic reticulum membrane</location>
        <topology evidence="1">Single-pass membrane protein</topology>
    </subcellularLocation>
</comment>
<protein>
    <recommendedName>
        <fullName evidence="12">Ribosome associated membrane protein RAMP4</fullName>
    </recommendedName>
</protein>
<dbReference type="HOGENOM" id="CLU_160944_2_1_1"/>
<evidence type="ECO:0008006" key="12">
    <source>
        <dbReference type="Google" id="ProtNLM"/>
    </source>
</evidence>
<dbReference type="Pfam" id="PF06624">
    <property type="entry name" value="RAMP4"/>
    <property type="match status" value="1"/>
</dbReference>
<keyword evidence="11" id="KW-1185">Reference proteome</keyword>
<evidence type="ECO:0000256" key="4">
    <source>
        <dbReference type="ARBA" id="ARBA00022824"/>
    </source>
</evidence>
<dbReference type="PANTHER" id="PTHR15601:SF0">
    <property type="entry name" value="GEO09675P1"/>
    <property type="match status" value="1"/>
</dbReference>
<dbReference type="KEGG" id="gtt:GUITHDRAFT_155606"/>
<organism evidence="9">
    <name type="scientific">Guillardia theta (strain CCMP2712)</name>
    <name type="common">Cryptophyte</name>
    <dbReference type="NCBI Taxonomy" id="905079"/>
    <lineage>
        <taxon>Eukaryota</taxon>
        <taxon>Cryptophyceae</taxon>
        <taxon>Pyrenomonadales</taxon>
        <taxon>Geminigeraceae</taxon>
        <taxon>Guillardia</taxon>
    </lineage>
</organism>
<dbReference type="RefSeq" id="XP_005821962.1">
    <property type="nucleotide sequence ID" value="XM_005821905.1"/>
</dbReference>
<keyword evidence="5 8" id="KW-1133">Transmembrane helix</keyword>
<dbReference type="AlphaFoldDB" id="L1IFX3"/>
<dbReference type="eggNOG" id="KOG3491">
    <property type="taxonomic scope" value="Eukaryota"/>
</dbReference>
<proteinExistence type="inferred from homology"/>
<sequence length="69" mass="7617">MSGSRKGSLKQKSERFDSNINKRGNVKLSSKKEKQFTVGPIVLAFFLFVVVGSSLLQIIRQAQSGQMEG</sequence>
<feature type="transmembrane region" description="Helical" evidence="8">
    <location>
        <begin position="36"/>
        <end position="59"/>
    </location>
</feature>
<reference evidence="10" key="3">
    <citation type="submission" date="2015-06" db="UniProtKB">
        <authorList>
            <consortium name="EnsemblProtists"/>
        </authorList>
    </citation>
    <scope>IDENTIFICATION</scope>
</reference>
<evidence type="ECO:0000256" key="3">
    <source>
        <dbReference type="ARBA" id="ARBA00022692"/>
    </source>
</evidence>
<evidence type="ECO:0000256" key="5">
    <source>
        <dbReference type="ARBA" id="ARBA00022989"/>
    </source>
</evidence>
<dbReference type="EnsemblProtists" id="EKX34982">
    <property type="protein sequence ID" value="EKX34982"/>
    <property type="gene ID" value="GUITHDRAFT_155606"/>
</dbReference>
<keyword evidence="4" id="KW-0256">Endoplasmic reticulum</keyword>
<evidence type="ECO:0000313" key="10">
    <source>
        <dbReference type="EnsemblProtists" id="EKX34982"/>
    </source>
</evidence>
<feature type="region of interest" description="Disordered" evidence="7">
    <location>
        <begin position="1"/>
        <end position="24"/>
    </location>
</feature>
<dbReference type="InterPro" id="IPR010580">
    <property type="entry name" value="ER_stress-assoc"/>
</dbReference>
<dbReference type="PaxDb" id="55529-EKX34982"/>
<dbReference type="GO" id="GO:0005789">
    <property type="term" value="C:endoplasmic reticulum membrane"/>
    <property type="evidence" value="ECO:0007669"/>
    <property type="project" value="UniProtKB-SubCell"/>
</dbReference>
<keyword evidence="6 8" id="KW-0472">Membrane</keyword>
<dbReference type="EMBL" id="JH993099">
    <property type="protein sequence ID" value="EKX34982.1"/>
    <property type="molecule type" value="Genomic_DNA"/>
</dbReference>
<accession>L1IFX3</accession>
<evidence type="ECO:0000313" key="9">
    <source>
        <dbReference type="EMBL" id="EKX34982.1"/>
    </source>
</evidence>
<evidence type="ECO:0000313" key="11">
    <source>
        <dbReference type="Proteomes" id="UP000011087"/>
    </source>
</evidence>
<dbReference type="PANTHER" id="PTHR15601">
    <property type="entry name" value="STRESS ASSOCIATED ENDOPLASMIC RETICULUM PROTEIN SERP1/RAMP4"/>
    <property type="match status" value="1"/>
</dbReference>
<evidence type="ECO:0000256" key="2">
    <source>
        <dbReference type="ARBA" id="ARBA00005500"/>
    </source>
</evidence>
<evidence type="ECO:0000256" key="6">
    <source>
        <dbReference type="ARBA" id="ARBA00023136"/>
    </source>
</evidence>
<name>L1IFX3_GUITC</name>
<reference evidence="11" key="2">
    <citation type="submission" date="2012-11" db="EMBL/GenBank/DDBJ databases">
        <authorList>
            <person name="Kuo A."/>
            <person name="Curtis B.A."/>
            <person name="Tanifuji G."/>
            <person name="Burki F."/>
            <person name="Gruber A."/>
            <person name="Irimia M."/>
            <person name="Maruyama S."/>
            <person name="Arias M.C."/>
            <person name="Ball S.G."/>
            <person name="Gile G.H."/>
            <person name="Hirakawa Y."/>
            <person name="Hopkins J.F."/>
            <person name="Rensing S.A."/>
            <person name="Schmutz J."/>
            <person name="Symeonidi A."/>
            <person name="Elias M."/>
            <person name="Eveleigh R.J."/>
            <person name="Herman E.K."/>
            <person name="Klute M.J."/>
            <person name="Nakayama T."/>
            <person name="Obornik M."/>
            <person name="Reyes-Prieto A."/>
            <person name="Armbrust E.V."/>
            <person name="Aves S.J."/>
            <person name="Beiko R.G."/>
            <person name="Coutinho P."/>
            <person name="Dacks J.B."/>
            <person name="Durnford D.G."/>
            <person name="Fast N.M."/>
            <person name="Green B.R."/>
            <person name="Grisdale C."/>
            <person name="Hempe F."/>
            <person name="Henrissat B."/>
            <person name="Hoppner M.P."/>
            <person name="Ishida K.-I."/>
            <person name="Kim E."/>
            <person name="Koreny L."/>
            <person name="Kroth P.G."/>
            <person name="Liu Y."/>
            <person name="Malik S.-B."/>
            <person name="Maier U.G."/>
            <person name="McRose D."/>
            <person name="Mock T."/>
            <person name="Neilson J.A."/>
            <person name="Onodera N.T."/>
            <person name="Poole A.M."/>
            <person name="Pritham E.J."/>
            <person name="Richards T.A."/>
            <person name="Rocap G."/>
            <person name="Roy S.W."/>
            <person name="Sarai C."/>
            <person name="Schaack S."/>
            <person name="Shirato S."/>
            <person name="Slamovits C.H."/>
            <person name="Spencer D.F."/>
            <person name="Suzuki S."/>
            <person name="Worden A.Z."/>
            <person name="Zauner S."/>
            <person name="Barry K."/>
            <person name="Bell C."/>
            <person name="Bharti A.K."/>
            <person name="Crow J.A."/>
            <person name="Grimwood J."/>
            <person name="Kramer R."/>
            <person name="Lindquist E."/>
            <person name="Lucas S."/>
            <person name="Salamov A."/>
            <person name="McFadden G.I."/>
            <person name="Lane C.E."/>
            <person name="Keeling P.J."/>
            <person name="Gray M.W."/>
            <person name="Grigoriev I.V."/>
            <person name="Archibald J.M."/>
        </authorList>
    </citation>
    <scope>NUCLEOTIDE SEQUENCE</scope>
    <source>
        <strain evidence="11">CCMP2712</strain>
    </source>
</reference>
<dbReference type="STRING" id="905079.L1IFX3"/>
<evidence type="ECO:0000256" key="8">
    <source>
        <dbReference type="SAM" id="Phobius"/>
    </source>
</evidence>
<comment type="similarity">
    <text evidence="2">Belongs to the RAMP4 family.</text>
</comment>
<evidence type="ECO:0000256" key="7">
    <source>
        <dbReference type="SAM" id="MobiDB-lite"/>
    </source>
</evidence>
<reference evidence="9 11" key="1">
    <citation type="journal article" date="2012" name="Nature">
        <title>Algal genomes reveal evolutionary mosaicism and the fate of nucleomorphs.</title>
        <authorList>
            <consortium name="DOE Joint Genome Institute"/>
            <person name="Curtis B.A."/>
            <person name="Tanifuji G."/>
            <person name="Burki F."/>
            <person name="Gruber A."/>
            <person name="Irimia M."/>
            <person name="Maruyama S."/>
            <person name="Arias M.C."/>
            <person name="Ball S.G."/>
            <person name="Gile G.H."/>
            <person name="Hirakawa Y."/>
            <person name="Hopkins J.F."/>
            <person name="Kuo A."/>
            <person name="Rensing S.A."/>
            <person name="Schmutz J."/>
            <person name="Symeonidi A."/>
            <person name="Elias M."/>
            <person name="Eveleigh R.J."/>
            <person name="Herman E.K."/>
            <person name="Klute M.J."/>
            <person name="Nakayama T."/>
            <person name="Obornik M."/>
            <person name="Reyes-Prieto A."/>
            <person name="Armbrust E.V."/>
            <person name="Aves S.J."/>
            <person name="Beiko R.G."/>
            <person name="Coutinho P."/>
            <person name="Dacks J.B."/>
            <person name="Durnford D.G."/>
            <person name="Fast N.M."/>
            <person name="Green B.R."/>
            <person name="Grisdale C.J."/>
            <person name="Hempel F."/>
            <person name="Henrissat B."/>
            <person name="Hoppner M.P."/>
            <person name="Ishida K."/>
            <person name="Kim E."/>
            <person name="Koreny L."/>
            <person name="Kroth P.G."/>
            <person name="Liu Y."/>
            <person name="Malik S.B."/>
            <person name="Maier U.G."/>
            <person name="McRose D."/>
            <person name="Mock T."/>
            <person name="Neilson J.A."/>
            <person name="Onodera N.T."/>
            <person name="Poole A.M."/>
            <person name="Pritham E.J."/>
            <person name="Richards T.A."/>
            <person name="Rocap G."/>
            <person name="Roy S.W."/>
            <person name="Sarai C."/>
            <person name="Schaack S."/>
            <person name="Shirato S."/>
            <person name="Slamovits C.H."/>
            <person name="Spencer D.F."/>
            <person name="Suzuki S."/>
            <person name="Worden A.Z."/>
            <person name="Zauner S."/>
            <person name="Barry K."/>
            <person name="Bell C."/>
            <person name="Bharti A.K."/>
            <person name="Crow J.A."/>
            <person name="Grimwood J."/>
            <person name="Kramer R."/>
            <person name="Lindquist E."/>
            <person name="Lucas S."/>
            <person name="Salamov A."/>
            <person name="McFadden G.I."/>
            <person name="Lane C.E."/>
            <person name="Keeling P.J."/>
            <person name="Gray M.W."/>
            <person name="Grigoriev I.V."/>
            <person name="Archibald J.M."/>
        </authorList>
    </citation>
    <scope>NUCLEOTIDE SEQUENCE</scope>
    <source>
        <strain evidence="9 11">CCMP2712</strain>
    </source>
</reference>
<dbReference type="OMA" id="ATKFITQ"/>
<dbReference type="OrthoDB" id="16679at2759"/>